<keyword evidence="3 5" id="KW-0732">Signal</keyword>
<comment type="caution">
    <text evidence="6">The sequence shown here is derived from an EMBL/GenBank/DDBJ whole genome shotgun (WGS) entry which is preliminary data.</text>
</comment>
<evidence type="ECO:0008006" key="8">
    <source>
        <dbReference type="Google" id="ProtNLM"/>
    </source>
</evidence>
<evidence type="ECO:0000256" key="3">
    <source>
        <dbReference type="ARBA" id="ARBA00022729"/>
    </source>
</evidence>
<proteinExistence type="predicted"/>
<dbReference type="PROSITE" id="PS51257">
    <property type="entry name" value="PROKAR_LIPOPROTEIN"/>
    <property type="match status" value="1"/>
</dbReference>
<name>A0ABT7C664_9MICO</name>
<keyword evidence="7" id="KW-1185">Reference proteome</keyword>
<dbReference type="EMBL" id="PXVD01000006">
    <property type="protein sequence ID" value="MDJ1370703.1"/>
    <property type="molecule type" value="Genomic_DNA"/>
</dbReference>
<accession>A0ABT7C664</accession>
<evidence type="ECO:0000256" key="4">
    <source>
        <dbReference type="ARBA" id="ARBA00022764"/>
    </source>
</evidence>
<feature type="chain" id="PRO_5045526609" description="ABC transporter substrate-binding protein" evidence="5">
    <location>
        <begin position="31"/>
        <end position="370"/>
    </location>
</feature>
<dbReference type="Gene3D" id="3.40.190.10">
    <property type="entry name" value="Periplasmic binding protein-like II"/>
    <property type="match status" value="2"/>
</dbReference>
<reference evidence="6" key="2">
    <citation type="journal article" date="2022" name="Sci. Rep.">
        <title>In silico prediction of the enzymes involved in the degradation of the herbicide molinate by Gulosibacter molinativorax ON4T.</title>
        <authorList>
            <person name="Lopes A.R."/>
            <person name="Bunin E."/>
            <person name="Viana A.T."/>
            <person name="Froufe H."/>
            <person name="Munoz-Merida A."/>
            <person name="Pinho D."/>
            <person name="Figueiredo J."/>
            <person name="Barroso C."/>
            <person name="Vaz-Moreira I."/>
            <person name="Bellanger X."/>
            <person name="Egas C."/>
            <person name="Nunes O.C."/>
        </authorList>
    </citation>
    <scope>NUCLEOTIDE SEQUENCE</scope>
    <source>
        <strain evidence="6">ON4</strain>
    </source>
</reference>
<organism evidence="6 7">
    <name type="scientific">Gulosibacter molinativorax</name>
    <dbReference type="NCBI Taxonomy" id="256821"/>
    <lineage>
        <taxon>Bacteria</taxon>
        <taxon>Bacillati</taxon>
        <taxon>Actinomycetota</taxon>
        <taxon>Actinomycetes</taxon>
        <taxon>Micrococcales</taxon>
        <taxon>Microbacteriaceae</taxon>
        <taxon>Gulosibacter</taxon>
    </lineage>
</organism>
<protein>
    <recommendedName>
        <fullName evidence="8">ABC transporter substrate-binding protein</fullName>
    </recommendedName>
</protein>
<comment type="subcellular location">
    <subcellularLocation>
        <location evidence="1">Periplasm</location>
    </subcellularLocation>
</comment>
<evidence type="ECO:0000313" key="7">
    <source>
        <dbReference type="Proteomes" id="UP001170379"/>
    </source>
</evidence>
<dbReference type="PANTHER" id="PTHR30006">
    <property type="entry name" value="THIAMINE-BINDING PERIPLASMIC PROTEIN-RELATED"/>
    <property type="match status" value="1"/>
</dbReference>
<keyword evidence="2" id="KW-0813">Transport</keyword>
<dbReference type="PANTHER" id="PTHR30006:SF3">
    <property type="entry name" value="THIAMINE-BINDING PERIPLASMIC PROTEIN"/>
    <property type="match status" value="1"/>
</dbReference>
<dbReference type="Proteomes" id="UP001170379">
    <property type="component" value="Unassembled WGS sequence"/>
</dbReference>
<dbReference type="InterPro" id="IPR006059">
    <property type="entry name" value="SBP"/>
</dbReference>
<keyword evidence="4" id="KW-0574">Periplasm</keyword>
<gene>
    <name evidence="6" type="ORF">C7K25_04880</name>
</gene>
<evidence type="ECO:0000256" key="2">
    <source>
        <dbReference type="ARBA" id="ARBA00022448"/>
    </source>
</evidence>
<dbReference type="RefSeq" id="WP_026936576.1">
    <property type="nucleotide sequence ID" value="NZ_CP028426.1"/>
</dbReference>
<evidence type="ECO:0000313" key="6">
    <source>
        <dbReference type="EMBL" id="MDJ1370703.1"/>
    </source>
</evidence>
<sequence>MQRRRIANRMWLAGAAVAALLLSGCQQVSQSDQTEVDLGTPVAGEVPEGVFEGTTLTFAGSGGIFQDGQAAAAWDPFAEQTGATFLQDAYDPGKLKAMVDSGNTTWDLVNATQFDTAQYCGTLYEELDYSQIDISNVPEGTITDDCMVPQILYGLVLVYNTDTFGDNPPTTAADFFDTEKFPGQRTVSASPYVDPQMFEFAMVADDKDTSSVTADDIVPALDKYREIEDSLITWTSGAQAQQQLESGEAVMGLVWSGRGYGAANAGAPVAAMWDEWMVMVDSTAIPKGSQNLQAAHSAINYYGGAEQQTKMSELTSYGPINVNAKPDLSGELGNWMTTDHLDTGHYPNVDFWVENYDALQSAWSSWVTTG</sequence>
<reference evidence="6" key="1">
    <citation type="submission" date="2018-03" db="EMBL/GenBank/DDBJ databases">
        <authorList>
            <person name="Nunes O.C."/>
            <person name="Lopes A.R."/>
            <person name="Froufe H."/>
            <person name="Munoz-Merida A."/>
            <person name="Barroso C."/>
            <person name="Egas C."/>
        </authorList>
    </citation>
    <scope>NUCLEOTIDE SEQUENCE</scope>
    <source>
        <strain evidence="6">ON4</strain>
    </source>
</reference>
<feature type="signal peptide" evidence="5">
    <location>
        <begin position="1"/>
        <end position="30"/>
    </location>
</feature>
<evidence type="ECO:0000256" key="5">
    <source>
        <dbReference type="SAM" id="SignalP"/>
    </source>
</evidence>
<dbReference type="Pfam" id="PF13416">
    <property type="entry name" value="SBP_bac_8"/>
    <property type="match status" value="1"/>
</dbReference>
<dbReference type="SUPFAM" id="SSF53850">
    <property type="entry name" value="Periplasmic binding protein-like II"/>
    <property type="match status" value="1"/>
</dbReference>
<evidence type="ECO:0000256" key="1">
    <source>
        <dbReference type="ARBA" id="ARBA00004418"/>
    </source>
</evidence>